<comment type="caution">
    <text evidence="2">The sequence shown here is derived from an EMBL/GenBank/DDBJ whole genome shotgun (WGS) entry which is preliminary data.</text>
</comment>
<gene>
    <name evidence="2" type="ORF">AOB60_36190</name>
</gene>
<name>A0A2N8PE74_STRNR</name>
<dbReference type="RefSeq" id="WP_102926228.1">
    <property type="nucleotide sequence ID" value="NZ_LJSN01000003.1"/>
</dbReference>
<dbReference type="InterPro" id="IPR007278">
    <property type="entry name" value="DUF397"/>
</dbReference>
<proteinExistence type="predicted"/>
<feature type="domain" description="DUF397" evidence="1">
    <location>
        <begin position="6"/>
        <end position="57"/>
    </location>
</feature>
<evidence type="ECO:0000313" key="3">
    <source>
        <dbReference type="Proteomes" id="UP000236047"/>
    </source>
</evidence>
<dbReference type="AlphaFoldDB" id="A0A2N8PE74"/>
<dbReference type="EMBL" id="LJSN01000003">
    <property type="protein sequence ID" value="PNE39321.1"/>
    <property type="molecule type" value="Genomic_DNA"/>
</dbReference>
<accession>A0A2N8PE74</accession>
<reference evidence="3" key="1">
    <citation type="submission" date="2015-09" db="EMBL/GenBank/DDBJ databases">
        <authorList>
            <person name="Graham D.E."/>
            <person name="Mahan K.M."/>
            <person name="Klingeman D.M."/>
            <person name="Fida T."/>
            <person name="Giannone R.J."/>
            <person name="Hettich R.L."/>
            <person name="Parry R.J."/>
            <person name="Spain J.C."/>
        </authorList>
    </citation>
    <scope>NUCLEOTIDE SEQUENCE [LARGE SCALE GENOMIC DNA]</scope>
    <source>
        <strain evidence="3">JCM 4701</strain>
    </source>
</reference>
<dbReference type="Pfam" id="PF04149">
    <property type="entry name" value="DUF397"/>
    <property type="match status" value="1"/>
</dbReference>
<organism evidence="2 3">
    <name type="scientific">Streptomyces noursei</name>
    <name type="common">Streptomyces albulus</name>
    <dbReference type="NCBI Taxonomy" id="1971"/>
    <lineage>
        <taxon>Bacteria</taxon>
        <taxon>Bacillati</taxon>
        <taxon>Actinomycetota</taxon>
        <taxon>Actinomycetes</taxon>
        <taxon>Kitasatosporales</taxon>
        <taxon>Streptomycetaceae</taxon>
        <taxon>Streptomyces</taxon>
    </lineage>
</organism>
<sequence>MNDTPNWHKSAYSHGDNDDCVEVATNQPKVLFRDTKVSQSPVIEVTRSAWSAFLDIVTK</sequence>
<evidence type="ECO:0000313" key="2">
    <source>
        <dbReference type="EMBL" id="PNE39321.1"/>
    </source>
</evidence>
<dbReference type="Proteomes" id="UP000236047">
    <property type="component" value="Unassembled WGS sequence"/>
</dbReference>
<protein>
    <recommendedName>
        <fullName evidence="1">DUF397 domain-containing protein</fullName>
    </recommendedName>
</protein>
<keyword evidence="3" id="KW-1185">Reference proteome</keyword>
<evidence type="ECO:0000259" key="1">
    <source>
        <dbReference type="Pfam" id="PF04149"/>
    </source>
</evidence>